<dbReference type="Pfam" id="PF25800">
    <property type="entry name" value="FimV_N"/>
    <property type="match status" value="1"/>
</dbReference>
<dbReference type="InterPro" id="IPR038440">
    <property type="entry name" value="FimV_C_sf"/>
</dbReference>
<dbReference type="Gene3D" id="3.10.350.10">
    <property type="entry name" value="LysM domain"/>
    <property type="match status" value="1"/>
</dbReference>
<evidence type="ECO:0000256" key="1">
    <source>
        <dbReference type="SAM" id="Coils"/>
    </source>
</evidence>
<evidence type="ECO:0000259" key="2">
    <source>
        <dbReference type="Pfam" id="PF25800"/>
    </source>
</evidence>
<dbReference type="CDD" id="cd00118">
    <property type="entry name" value="LysM"/>
    <property type="match status" value="1"/>
</dbReference>
<accession>A0A9X1W0G1</accession>
<evidence type="ECO:0000313" key="4">
    <source>
        <dbReference type="Proteomes" id="UP001139682"/>
    </source>
</evidence>
<reference evidence="3" key="1">
    <citation type="submission" date="2022-03" db="EMBL/GenBank/DDBJ databases">
        <title>Pseudomonas marianensis sp. nov., a marine bacterium isolated from deep-sea sediments of the Mariana Trench.</title>
        <authorList>
            <person name="Wei Y."/>
        </authorList>
    </citation>
    <scope>NUCLEOTIDE SEQUENCE</scope>
    <source>
        <strain evidence="3">PS1</strain>
    </source>
</reference>
<protein>
    <recommendedName>
        <fullName evidence="2">FimV N-terminal domain-containing protein</fullName>
    </recommendedName>
</protein>
<keyword evidence="1" id="KW-0175">Coiled coil</keyword>
<gene>
    <name evidence="3" type="ORF">MST27_03245</name>
</gene>
<dbReference type="Gene3D" id="1.20.58.2200">
    <property type="match status" value="1"/>
</dbReference>
<dbReference type="InterPro" id="IPR036779">
    <property type="entry name" value="LysM_dom_sf"/>
</dbReference>
<organism evidence="3 4">
    <name type="scientific">Stutzerimonas marianensis</name>
    <dbReference type="NCBI Taxonomy" id="2929513"/>
    <lineage>
        <taxon>Bacteria</taxon>
        <taxon>Pseudomonadati</taxon>
        <taxon>Pseudomonadota</taxon>
        <taxon>Gammaproteobacteria</taxon>
        <taxon>Pseudomonadales</taxon>
        <taxon>Pseudomonadaceae</taxon>
        <taxon>Stutzerimonas</taxon>
    </lineage>
</organism>
<dbReference type="InterPro" id="IPR018392">
    <property type="entry name" value="LysM"/>
</dbReference>
<dbReference type="InterPro" id="IPR057840">
    <property type="entry name" value="FimV_N"/>
</dbReference>
<name>A0A9X1W0G1_9GAMM</name>
<dbReference type="AlphaFoldDB" id="A0A9X1W0G1"/>
<feature type="coiled-coil region" evidence="1">
    <location>
        <begin position="275"/>
        <end position="309"/>
    </location>
</feature>
<dbReference type="NCBIfam" id="TIGR03504">
    <property type="entry name" value="FimV_Cterm"/>
    <property type="match status" value="1"/>
</dbReference>
<dbReference type="InterPro" id="IPR020011">
    <property type="entry name" value="FimV_C"/>
</dbReference>
<keyword evidence="4" id="KW-1185">Reference proteome</keyword>
<feature type="domain" description="FimV N-terminal" evidence="2">
    <location>
        <begin position="25"/>
        <end position="130"/>
    </location>
</feature>
<comment type="caution">
    <text evidence="3">The sequence shown here is derived from an EMBL/GenBank/DDBJ whole genome shotgun (WGS) entry which is preliminary data.</text>
</comment>
<sequence length="644" mass="69001">MALSRRVLWSVASGSLIYSGMASALGMGEITLHSALNQPLSAEIRLIDAGNLGVEDIRVMLASPDDFQRIGVDRLAFLQDLRFVPVIDARGSRIQVYSDKPVREPYLNFVVEVTRTTSRMLREYTVLLDPLPTVPAQVAPIATVMPRPSAPVRPEASPIVPAPNLPAATAGNRHQVGPGESLWSIAGALASRNGAVGQSRLMQDILALNPGAFAGGDAGRLMVGARLVLPDYLAGAASVPAPMAEAVTVEPQPLPTPTATSSEPAAVDDQVATLRQQLFEELAASREENEQLRQMLADMHSQLEAVTARLAERDSAAASSDQAIAPATVLARPVESAPAIKSNQPSLPATVMDHDSWWREWMLPLGGLAVVVGLGGLAYGRRRKAKPEAEPREATAVAAPRAPAPLVAHAVSEMPRQPAHASVSETDVLEAADIYLTYGRREDALDVLVRGIEKAPEQLELRLRLLGLLAESGDVESYRREAAAYREAGGHAANLDQLLTLHPAMAAAFAEVERQDVVKPMDEEFVLDLDALADFERDEQLLGQTAEVASAKDASDTWLDDLDGTLTLGELPSLLDPTGGYQAPVLPPIEQLEPNPEHLVRLNQAVAYIQQGHIESACVILESLVSEGDEAQRQQVNELLARIA</sequence>
<dbReference type="Proteomes" id="UP001139682">
    <property type="component" value="Unassembled WGS sequence"/>
</dbReference>
<dbReference type="EMBL" id="JALGRD010000002">
    <property type="protein sequence ID" value="MCJ0972387.1"/>
    <property type="molecule type" value="Genomic_DNA"/>
</dbReference>
<proteinExistence type="predicted"/>
<dbReference type="RefSeq" id="WP_243604584.1">
    <property type="nucleotide sequence ID" value="NZ_JALGRD010000002.1"/>
</dbReference>
<evidence type="ECO:0000313" key="3">
    <source>
        <dbReference type="EMBL" id="MCJ0972387.1"/>
    </source>
</evidence>